<feature type="compositionally biased region" description="Acidic residues" evidence="1">
    <location>
        <begin position="125"/>
        <end position="143"/>
    </location>
</feature>
<evidence type="ECO:0000256" key="1">
    <source>
        <dbReference type="SAM" id="MobiDB-lite"/>
    </source>
</evidence>
<reference evidence="4" key="1">
    <citation type="journal article" date="2019" name="Int. J. Syst. Evol. Microbiol.">
        <title>The Global Catalogue of Microorganisms (GCM) 10K type strain sequencing project: providing services to taxonomists for standard genome sequencing and annotation.</title>
        <authorList>
            <consortium name="The Broad Institute Genomics Platform"/>
            <consortium name="The Broad Institute Genome Sequencing Center for Infectious Disease"/>
            <person name="Wu L."/>
            <person name="Ma J."/>
        </authorList>
    </citation>
    <scope>NUCLEOTIDE SEQUENCE [LARGE SCALE GENOMIC DNA]</scope>
    <source>
        <strain evidence="4">JCM 15974</strain>
    </source>
</reference>
<organism evidence="3 4">
    <name type="scientific">Aquimarina litoralis</name>
    <dbReference type="NCBI Taxonomy" id="584605"/>
    <lineage>
        <taxon>Bacteria</taxon>
        <taxon>Pseudomonadati</taxon>
        <taxon>Bacteroidota</taxon>
        <taxon>Flavobacteriia</taxon>
        <taxon>Flavobacteriales</taxon>
        <taxon>Flavobacteriaceae</taxon>
        <taxon>Aquimarina</taxon>
    </lineage>
</organism>
<gene>
    <name evidence="3" type="ORF">GCM10009430_39890</name>
</gene>
<evidence type="ECO:0000256" key="2">
    <source>
        <dbReference type="SAM" id="SignalP"/>
    </source>
</evidence>
<dbReference type="Proteomes" id="UP001501758">
    <property type="component" value="Unassembled WGS sequence"/>
</dbReference>
<sequence>MKTKLLYLASVMLVLITSCSVEENTQLSDQEKDQKVKSLVKIFVEDIRPSSDYKKILENRRLLSKTSSGISQEELDKLEQDFLNKQSPEFVELYHYVSSLNLTKEELTDVVVAYINNSNKSNDGSNDDNTDSNGDGDDGDTSSDNDCSSAGDSINNSFFDLIIIVLCEVLS</sequence>
<feature type="chain" id="PRO_5046026581" description="DUF4296 domain-containing protein" evidence="2">
    <location>
        <begin position="24"/>
        <end position="171"/>
    </location>
</feature>
<accession>A0ABP3UFN2</accession>
<protein>
    <recommendedName>
        <fullName evidence="5">DUF4296 domain-containing protein</fullName>
    </recommendedName>
</protein>
<proteinExistence type="predicted"/>
<keyword evidence="2" id="KW-0732">Signal</keyword>
<name>A0ABP3UFN2_9FLAO</name>
<comment type="caution">
    <text evidence="3">The sequence shown here is derived from an EMBL/GenBank/DDBJ whole genome shotgun (WGS) entry which is preliminary data.</text>
</comment>
<evidence type="ECO:0008006" key="5">
    <source>
        <dbReference type="Google" id="ProtNLM"/>
    </source>
</evidence>
<keyword evidence="4" id="KW-1185">Reference proteome</keyword>
<evidence type="ECO:0000313" key="3">
    <source>
        <dbReference type="EMBL" id="GAA0729590.1"/>
    </source>
</evidence>
<feature type="signal peptide" evidence="2">
    <location>
        <begin position="1"/>
        <end position="23"/>
    </location>
</feature>
<dbReference type="PROSITE" id="PS51257">
    <property type="entry name" value="PROKAR_LIPOPROTEIN"/>
    <property type="match status" value="1"/>
</dbReference>
<dbReference type="EMBL" id="BAAAGE010000004">
    <property type="protein sequence ID" value="GAA0729590.1"/>
    <property type="molecule type" value="Genomic_DNA"/>
</dbReference>
<evidence type="ECO:0000313" key="4">
    <source>
        <dbReference type="Proteomes" id="UP001501758"/>
    </source>
</evidence>
<dbReference type="RefSeq" id="WP_343914011.1">
    <property type="nucleotide sequence ID" value="NZ_BAAAGE010000004.1"/>
</dbReference>
<feature type="region of interest" description="Disordered" evidence="1">
    <location>
        <begin position="118"/>
        <end position="147"/>
    </location>
</feature>